<evidence type="ECO:0000313" key="1">
    <source>
        <dbReference type="EMBL" id="MPM61736.1"/>
    </source>
</evidence>
<gene>
    <name evidence="1" type="ORF">SDC9_108596</name>
</gene>
<reference evidence="1" key="1">
    <citation type="submission" date="2019-08" db="EMBL/GenBank/DDBJ databases">
        <authorList>
            <person name="Kucharzyk K."/>
            <person name="Murdoch R.W."/>
            <person name="Higgins S."/>
            <person name="Loffler F."/>
        </authorList>
    </citation>
    <scope>NUCLEOTIDE SEQUENCE</scope>
</reference>
<dbReference type="AlphaFoldDB" id="A0A645B9L6"/>
<dbReference type="Pfam" id="PF20505">
    <property type="entry name" value="DUF6731"/>
    <property type="match status" value="1"/>
</dbReference>
<sequence>MGKSDKTLDSNVRIDYFRTSTESKGKSKLATLDELFNFILNSHKNNPSDTRIGDIRVQKINFNKKTQLWCMHMLRLREKGVPGFADDEGNFELIKLENNKYIGESNALIYDPKNKVICFQRNRNGLWPSDIPVYFNNFYKETDYLSIEPILLSTNINDIKNKKIFLKLTLGVDVRGYEYSNDNSGLSSVIQKISSMNSSTIKIEISMGRERKDKSIDNTEMEKILETFYDKKEVNNLKVTFKDHPDSKAEVVDLIENRLSDILPFTRNKANPLTYDDIVKDMEHTYITKRKNFKPVAIEG</sequence>
<proteinExistence type="predicted"/>
<dbReference type="EMBL" id="VSSQ01018502">
    <property type="protein sequence ID" value="MPM61736.1"/>
    <property type="molecule type" value="Genomic_DNA"/>
</dbReference>
<name>A0A645B9L6_9ZZZZ</name>
<comment type="caution">
    <text evidence="1">The sequence shown here is derived from an EMBL/GenBank/DDBJ whole genome shotgun (WGS) entry which is preliminary data.</text>
</comment>
<protein>
    <submittedName>
        <fullName evidence="1">Uncharacterized protein</fullName>
    </submittedName>
</protein>
<organism evidence="1">
    <name type="scientific">bioreactor metagenome</name>
    <dbReference type="NCBI Taxonomy" id="1076179"/>
    <lineage>
        <taxon>unclassified sequences</taxon>
        <taxon>metagenomes</taxon>
        <taxon>ecological metagenomes</taxon>
    </lineage>
</organism>
<dbReference type="InterPro" id="IPR046618">
    <property type="entry name" value="DUF6731"/>
</dbReference>
<accession>A0A645B9L6</accession>